<organism evidence="5 6">
    <name type="scientific">Phialemonium thermophilum</name>
    <dbReference type="NCBI Taxonomy" id="223376"/>
    <lineage>
        <taxon>Eukaryota</taxon>
        <taxon>Fungi</taxon>
        <taxon>Dikarya</taxon>
        <taxon>Ascomycota</taxon>
        <taxon>Pezizomycotina</taxon>
        <taxon>Sordariomycetes</taxon>
        <taxon>Sordariomycetidae</taxon>
        <taxon>Cephalothecales</taxon>
        <taxon>Cephalothecaceae</taxon>
        <taxon>Phialemonium</taxon>
    </lineage>
</organism>
<keyword evidence="6" id="KW-1185">Reference proteome</keyword>
<keyword evidence="1" id="KW-0862">Zinc</keyword>
<sequence length="635" mass="70704">MANDSEMYGHSEENNHWNPFRASQPPQPPQTNPFRYPANGPAGSHPVHPLSGGRGGQPPYPLPGPAHFVAPFPFVADHYAHAARHPVQFSAQHHPGGGESLMAMHSYSAPLPAPPTGPPTAPPTPPHQEYFHHHGHPVHQQQQQHQQHPHQHHHQHQHQQQQHQQQPSHHHIAPWHAQAPIPPIQEMYSIQPVPAPPPQPQPQPPPRQQQHQPYAHDPLPRMFHPAPIRPRLSPSVIEHPATATAAGQNITNTTGAAVAAATTTATAPPTPLTNYDFIQSDPWLTSSPVPGQPNVPFAAMDPRTAPPPPPPPPPSPWHMGTEPTAPNLAAALNGGGAATTAHRMNNVLVPVEKQRRRKPGKSAEADGKERRYKCDVDGCPSAFQKQGHLRRHKILVHTSRVKYLDSRWLSPYSCDFCDATIKRLSDFRAHLGSHACKEDGIRRKVPYHPDAERVLQIMRRRPRPTTISPEEEEALRAQTLRQSQPQAQEQQQLAQQEPQVADGFQHQRVNGVEVVDGVEQQQQQQQQRDPQLPEPQLMEGGEVVMDGAEDPLAWEKEQAREALETLEAQESREAREAREIREFREALEMAEVLDVREAPPLPRSPVVQDTPESLESPEGMRLDWTLVTPDSMEGL</sequence>
<dbReference type="EMBL" id="JAZHXJ010000870">
    <property type="protein sequence ID" value="KAL1849582.1"/>
    <property type="molecule type" value="Genomic_DNA"/>
</dbReference>
<keyword evidence="1" id="KW-0863">Zinc-finger</keyword>
<evidence type="ECO:0000259" key="4">
    <source>
        <dbReference type="PROSITE" id="PS50157"/>
    </source>
</evidence>
<feature type="compositionally biased region" description="Pro residues" evidence="3">
    <location>
        <begin position="304"/>
        <end position="316"/>
    </location>
</feature>
<keyword evidence="1" id="KW-0479">Metal-binding</keyword>
<evidence type="ECO:0000256" key="2">
    <source>
        <dbReference type="SAM" id="Coils"/>
    </source>
</evidence>
<proteinExistence type="predicted"/>
<feature type="region of interest" description="Disordered" evidence="3">
    <location>
        <begin position="1"/>
        <end position="62"/>
    </location>
</feature>
<evidence type="ECO:0000256" key="3">
    <source>
        <dbReference type="SAM" id="MobiDB-lite"/>
    </source>
</evidence>
<feature type="domain" description="C2H2-type" evidence="4">
    <location>
        <begin position="372"/>
        <end position="402"/>
    </location>
</feature>
<feature type="region of interest" description="Disordered" evidence="3">
    <location>
        <begin position="284"/>
        <end position="336"/>
    </location>
</feature>
<dbReference type="PROSITE" id="PS00028">
    <property type="entry name" value="ZINC_FINGER_C2H2_1"/>
    <property type="match status" value="2"/>
</dbReference>
<feature type="compositionally biased region" description="Basic residues" evidence="3">
    <location>
        <begin position="147"/>
        <end position="157"/>
    </location>
</feature>
<evidence type="ECO:0000313" key="5">
    <source>
        <dbReference type="EMBL" id="KAL1849582.1"/>
    </source>
</evidence>
<feature type="compositionally biased region" description="Basic and acidic residues" evidence="3">
    <location>
        <begin position="361"/>
        <end position="370"/>
    </location>
</feature>
<protein>
    <recommendedName>
        <fullName evidence="4">C2H2-type domain-containing protein</fullName>
    </recommendedName>
</protein>
<gene>
    <name evidence="5" type="ORF">VTK73DRAFT_9872</name>
</gene>
<evidence type="ECO:0000256" key="1">
    <source>
        <dbReference type="PROSITE-ProRule" id="PRU00042"/>
    </source>
</evidence>
<reference evidence="5 6" key="1">
    <citation type="journal article" date="2024" name="Commun. Biol.">
        <title>Comparative genomic analysis of thermophilic fungi reveals convergent evolutionary adaptations and gene losses.</title>
        <authorList>
            <person name="Steindorff A.S."/>
            <person name="Aguilar-Pontes M.V."/>
            <person name="Robinson A.J."/>
            <person name="Andreopoulos B."/>
            <person name="LaButti K."/>
            <person name="Kuo A."/>
            <person name="Mondo S."/>
            <person name="Riley R."/>
            <person name="Otillar R."/>
            <person name="Haridas S."/>
            <person name="Lipzen A."/>
            <person name="Grimwood J."/>
            <person name="Schmutz J."/>
            <person name="Clum A."/>
            <person name="Reid I.D."/>
            <person name="Moisan M.C."/>
            <person name="Butler G."/>
            <person name="Nguyen T.T.M."/>
            <person name="Dewar K."/>
            <person name="Conant G."/>
            <person name="Drula E."/>
            <person name="Henrissat B."/>
            <person name="Hansel C."/>
            <person name="Singer S."/>
            <person name="Hutchinson M.I."/>
            <person name="de Vries R.P."/>
            <person name="Natvig D.O."/>
            <person name="Powell A.J."/>
            <person name="Tsang A."/>
            <person name="Grigoriev I.V."/>
        </authorList>
    </citation>
    <scope>NUCLEOTIDE SEQUENCE [LARGE SCALE GENOMIC DNA]</scope>
    <source>
        <strain evidence="5 6">ATCC 24622</strain>
    </source>
</reference>
<feature type="compositionally biased region" description="Pro residues" evidence="3">
    <location>
        <begin position="193"/>
        <end position="207"/>
    </location>
</feature>
<dbReference type="Gene3D" id="3.30.160.60">
    <property type="entry name" value="Classic Zinc Finger"/>
    <property type="match status" value="1"/>
</dbReference>
<feature type="region of interest" description="Disordered" evidence="3">
    <location>
        <begin position="600"/>
        <end position="635"/>
    </location>
</feature>
<dbReference type="Proteomes" id="UP001586593">
    <property type="component" value="Unassembled WGS sequence"/>
</dbReference>
<feature type="region of interest" description="Disordered" evidence="3">
    <location>
        <begin position="188"/>
        <end position="233"/>
    </location>
</feature>
<feature type="compositionally biased region" description="Pro residues" evidence="3">
    <location>
        <begin position="111"/>
        <end position="126"/>
    </location>
</feature>
<feature type="coiled-coil region" evidence="2">
    <location>
        <begin position="552"/>
        <end position="586"/>
    </location>
</feature>
<dbReference type="PROSITE" id="PS50157">
    <property type="entry name" value="ZINC_FINGER_C2H2_2"/>
    <property type="match status" value="1"/>
</dbReference>
<feature type="region of interest" description="Disordered" evidence="3">
    <location>
        <begin position="351"/>
        <end position="370"/>
    </location>
</feature>
<feature type="compositionally biased region" description="Low complexity" evidence="3">
    <location>
        <begin position="158"/>
        <end position="167"/>
    </location>
</feature>
<feature type="region of interest" description="Disordered" evidence="3">
    <location>
        <begin position="474"/>
        <end position="500"/>
    </location>
</feature>
<dbReference type="SMART" id="SM00355">
    <property type="entry name" value="ZnF_C2H2"/>
    <property type="match status" value="2"/>
</dbReference>
<feature type="region of interest" description="Disordered" evidence="3">
    <location>
        <begin position="90"/>
        <end position="172"/>
    </location>
</feature>
<accession>A0ABR3VZW4</accession>
<name>A0ABR3VZW4_9PEZI</name>
<feature type="compositionally biased region" description="Low complexity" evidence="3">
    <location>
        <begin position="323"/>
        <end position="332"/>
    </location>
</feature>
<keyword evidence="2" id="KW-0175">Coiled coil</keyword>
<dbReference type="InterPro" id="IPR013087">
    <property type="entry name" value="Znf_C2H2_type"/>
</dbReference>
<feature type="compositionally biased region" description="Low complexity" evidence="3">
    <location>
        <begin position="482"/>
        <end position="499"/>
    </location>
</feature>
<evidence type="ECO:0000313" key="6">
    <source>
        <dbReference type="Proteomes" id="UP001586593"/>
    </source>
</evidence>
<comment type="caution">
    <text evidence="5">The sequence shown here is derived from an EMBL/GenBank/DDBJ whole genome shotgun (WGS) entry which is preliminary data.</text>
</comment>